<dbReference type="PROSITE" id="PS50887">
    <property type="entry name" value="GGDEF"/>
    <property type="match status" value="1"/>
</dbReference>
<dbReference type="SMART" id="SM00267">
    <property type="entry name" value="GGDEF"/>
    <property type="match status" value="1"/>
</dbReference>
<accession>A0A0M3DHD3</accession>
<dbReference type="Pfam" id="PF13487">
    <property type="entry name" value="HD_5"/>
    <property type="match status" value="1"/>
</dbReference>
<evidence type="ECO:0000259" key="2">
    <source>
        <dbReference type="PROSITE" id="PS50887"/>
    </source>
</evidence>
<dbReference type="Pfam" id="PF08448">
    <property type="entry name" value="PAS_4"/>
    <property type="match status" value="2"/>
</dbReference>
<evidence type="ECO:0008006" key="6">
    <source>
        <dbReference type="Google" id="ProtNLM"/>
    </source>
</evidence>
<dbReference type="SUPFAM" id="SSF55785">
    <property type="entry name" value="PYP-like sensor domain (PAS domain)"/>
    <property type="match status" value="2"/>
</dbReference>
<dbReference type="OrthoDB" id="9804747at2"/>
<dbReference type="SUPFAM" id="SSF109604">
    <property type="entry name" value="HD-domain/PDEase-like"/>
    <property type="match status" value="1"/>
</dbReference>
<dbReference type="CDD" id="cd01949">
    <property type="entry name" value="GGDEF"/>
    <property type="match status" value="1"/>
</dbReference>
<keyword evidence="5" id="KW-1185">Reference proteome</keyword>
<dbReference type="AlphaFoldDB" id="A0A0M3DHD3"/>
<dbReference type="InterPro" id="IPR003607">
    <property type="entry name" value="HD/PDEase_dom"/>
</dbReference>
<dbReference type="Gene3D" id="1.10.3210.10">
    <property type="entry name" value="Hypothetical protein af1432"/>
    <property type="match status" value="1"/>
</dbReference>
<dbReference type="CDD" id="cd00077">
    <property type="entry name" value="HDc"/>
    <property type="match status" value="1"/>
</dbReference>
<dbReference type="Pfam" id="PF00990">
    <property type="entry name" value="GGDEF"/>
    <property type="match status" value="1"/>
</dbReference>
<dbReference type="InterPro" id="IPR043128">
    <property type="entry name" value="Rev_trsase/Diguanyl_cyclase"/>
</dbReference>
<dbReference type="PANTHER" id="PTHR43155:SF2">
    <property type="entry name" value="CYCLIC DI-GMP PHOSPHODIESTERASE PA4108"/>
    <property type="match status" value="1"/>
</dbReference>
<evidence type="ECO:0000259" key="1">
    <source>
        <dbReference type="PROSITE" id="PS50113"/>
    </source>
</evidence>
<protein>
    <recommendedName>
        <fullName evidence="6">Diguanylate cyclase</fullName>
    </recommendedName>
</protein>
<comment type="caution">
    <text evidence="4">The sequence shown here is derived from an EMBL/GenBank/DDBJ whole genome shotgun (WGS) entry which is preliminary data.</text>
</comment>
<dbReference type="PATRIC" id="fig|1629550.3.peg.867"/>
<dbReference type="SUPFAM" id="SSF55073">
    <property type="entry name" value="Nucleotide cyclase"/>
    <property type="match status" value="1"/>
</dbReference>
<dbReference type="RefSeq" id="WP_046822647.1">
    <property type="nucleotide sequence ID" value="NZ_LBBT01000148.1"/>
</dbReference>
<gene>
    <name evidence="4" type="ORF">VN21_07105</name>
</gene>
<dbReference type="InterPro" id="IPR000160">
    <property type="entry name" value="GGDEF_dom"/>
</dbReference>
<proteinExistence type="predicted"/>
<dbReference type="InterPro" id="IPR029787">
    <property type="entry name" value="Nucleotide_cyclase"/>
</dbReference>
<dbReference type="InterPro" id="IPR000014">
    <property type="entry name" value="PAS"/>
</dbReference>
<dbReference type="NCBIfam" id="TIGR00229">
    <property type="entry name" value="sensory_box"/>
    <property type="match status" value="2"/>
</dbReference>
<dbReference type="PROSITE" id="PS51832">
    <property type="entry name" value="HD_GYP"/>
    <property type="match status" value="1"/>
</dbReference>
<feature type="domain" description="HD-GYP" evidence="3">
    <location>
        <begin position="403"/>
        <end position="590"/>
    </location>
</feature>
<dbReference type="SMART" id="SM00091">
    <property type="entry name" value="PAS"/>
    <property type="match status" value="2"/>
</dbReference>
<dbReference type="NCBIfam" id="TIGR00254">
    <property type="entry name" value="GGDEF"/>
    <property type="match status" value="1"/>
</dbReference>
<organism evidence="4 5">
    <name type="scientific">Paraclostridium benzoelyticum</name>
    <dbReference type="NCBI Taxonomy" id="1629550"/>
    <lineage>
        <taxon>Bacteria</taxon>
        <taxon>Bacillati</taxon>
        <taxon>Bacillota</taxon>
        <taxon>Clostridia</taxon>
        <taxon>Peptostreptococcales</taxon>
        <taxon>Peptostreptococcaceae</taxon>
        <taxon>Paraclostridium</taxon>
    </lineage>
</organism>
<feature type="domain" description="PAC" evidence="1">
    <location>
        <begin position="201"/>
        <end position="253"/>
    </location>
</feature>
<dbReference type="EMBL" id="LBBT01000148">
    <property type="protein sequence ID" value="KKY01733.1"/>
    <property type="molecule type" value="Genomic_DNA"/>
</dbReference>
<dbReference type="SMART" id="SM00471">
    <property type="entry name" value="HDc"/>
    <property type="match status" value="1"/>
</dbReference>
<dbReference type="PANTHER" id="PTHR43155">
    <property type="entry name" value="CYCLIC DI-GMP PHOSPHODIESTERASE PA4108-RELATED"/>
    <property type="match status" value="1"/>
</dbReference>
<evidence type="ECO:0000313" key="4">
    <source>
        <dbReference type="EMBL" id="KKY01733.1"/>
    </source>
</evidence>
<name>A0A0M3DHD3_9FIRM</name>
<sequence>MKENLMDLIFNTLPIPIWIKSKEGAFLDINQKFKDTYISKEIKKEDIIGKFNKDIYPVEIAKMFDMNYKKVLDSKQPMTFENKHKNKITKAYLTPVLDKDKEIIVVTGIIHDISEFKQYEEDNIYQKNLMETIINSIPDIVFYKDIEGKYVGGNNAFFERFYERDKSYVIGKTDLELSEDKNLSEYLIKKDKEAIESKKNIYSKLKIKNSKNEVTYFESIKTPVINKRNEVVGVVGVSRDITKRKELENMLRQMSYTDKLTGLFNRAYFEEQIKILNNEKFYPLSMIIGDANGLKKLNDTKGHLEGDKLIIKISEILKNSCNERDLIFRWGGDEFVILMPNTNSICAQSTYNTILENCKKASNYSMKISIALGVSTKVDNKLSIEDLIKEAEDTMYQEKLLSKESRKNYIMKSLQKTLEEKSLETRDHTSRTVEYAYKIGKKLNLNNKQIRELKLLAYLHDIGKIGVCESIIEKPGPLTQEEYGLIQNHSEKGFRIANCTPDLSHVAYGILTHHERYDGNGYPLGLKGEEIPLLSRIISVVDSFDAMTSDRAYRKAMSKKQAIEELRKNSGTQFDSNIVDAFIEELESDT</sequence>
<dbReference type="InterPro" id="IPR037522">
    <property type="entry name" value="HD_GYP_dom"/>
</dbReference>
<dbReference type="InterPro" id="IPR000700">
    <property type="entry name" value="PAS-assoc_C"/>
</dbReference>
<dbReference type="Gene3D" id="3.30.70.270">
    <property type="match status" value="1"/>
</dbReference>
<evidence type="ECO:0000259" key="3">
    <source>
        <dbReference type="PROSITE" id="PS51832"/>
    </source>
</evidence>
<reference evidence="4 5" key="1">
    <citation type="submission" date="2015-04" db="EMBL/GenBank/DDBJ databases">
        <title>Microcin producing Clostridium sp. JC272T.</title>
        <authorList>
            <person name="Jyothsna T."/>
            <person name="Sasikala C."/>
            <person name="Ramana C."/>
        </authorList>
    </citation>
    <scope>NUCLEOTIDE SEQUENCE [LARGE SCALE GENOMIC DNA]</scope>
    <source>
        <strain evidence="4 5">JC272</strain>
    </source>
</reference>
<dbReference type="PROSITE" id="PS50113">
    <property type="entry name" value="PAC"/>
    <property type="match status" value="1"/>
</dbReference>
<dbReference type="InterPro" id="IPR035965">
    <property type="entry name" value="PAS-like_dom_sf"/>
</dbReference>
<dbReference type="Gene3D" id="3.30.450.20">
    <property type="entry name" value="PAS domain"/>
    <property type="match status" value="2"/>
</dbReference>
<dbReference type="CDD" id="cd00130">
    <property type="entry name" value="PAS"/>
    <property type="match status" value="1"/>
</dbReference>
<dbReference type="Proteomes" id="UP000034407">
    <property type="component" value="Unassembled WGS sequence"/>
</dbReference>
<feature type="domain" description="GGDEF" evidence="2">
    <location>
        <begin position="282"/>
        <end position="414"/>
    </location>
</feature>
<dbReference type="InterPro" id="IPR013656">
    <property type="entry name" value="PAS_4"/>
</dbReference>
<evidence type="ECO:0000313" key="5">
    <source>
        <dbReference type="Proteomes" id="UP000034407"/>
    </source>
</evidence>